<accession>A0A1W6SSN1</accession>
<dbReference type="AlphaFoldDB" id="A0A1W6SSN1"/>
<dbReference type="InterPro" id="IPR021866">
    <property type="entry name" value="SpoIIAA-like"/>
</dbReference>
<evidence type="ECO:0008006" key="3">
    <source>
        <dbReference type="Google" id="ProtNLM"/>
    </source>
</evidence>
<proteinExistence type="predicted"/>
<name>A0A1W6SSN1_9PROT</name>
<dbReference type="Pfam" id="PF11964">
    <property type="entry name" value="SpoIIAA-like"/>
    <property type="match status" value="1"/>
</dbReference>
<dbReference type="SUPFAM" id="SSF52091">
    <property type="entry name" value="SpoIIaa-like"/>
    <property type="match status" value="1"/>
</dbReference>
<organism evidence="1 2">
    <name type="scientific">Nitrosospira lacus</name>
    <dbReference type="NCBI Taxonomy" id="1288494"/>
    <lineage>
        <taxon>Bacteria</taxon>
        <taxon>Pseudomonadati</taxon>
        <taxon>Pseudomonadota</taxon>
        <taxon>Betaproteobacteria</taxon>
        <taxon>Nitrosomonadales</taxon>
        <taxon>Nitrosomonadaceae</taxon>
        <taxon>Nitrosospira</taxon>
    </lineage>
</organism>
<sequence length="156" mass="17477">MHMAKDVLCMFTARVIFAPLPNGEYPMINYELQHDKGILVLHPEGPLEAADFISITRQVDAYLAGRGKLHGVLIHAKSFPGWKNFAAMLAHLKFLKEHIQKIEKVAVVADGALASIMPNIANHFVHAQVQHFDFVREDAAWDWLNQTGNARMNPVA</sequence>
<dbReference type="InterPro" id="IPR038396">
    <property type="entry name" value="SpoIIAA-like_sf"/>
</dbReference>
<dbReference type="EMBL" id="CP021106">
    <property type="protein sequence ID" value="ARO88812.1"/>
    <property type="molecule type" value="Genomic_DNA"/>
</dbReference>
<evidence type="ECO:0000313" key="1">
    <source>
        <dbReference type="EMBL" id="ARO88812.1"/>
    </source>
</evidence>
<dbReference type="KEGG" id="nlc:EBAPG3_014120"/>
<dbReference type="Proteomes" id="UP000012179">
    <property type="component" value="Chromosome"/>
</dbReference>
<reference evidence="1 2" key="1">
    <citation type="journal article" date="2015" name="Int. J. Syst. Evol. Microbiol.">
        <title>Nitrosospira lacus sp. nov., a psychrotolerant, ammonia-oxidizing bacterium from sandy lake sediment.</title>
        <authorList>
            <person name="Urakawa H."/>
            <person name="Garcia J.C."/>
            <person name="Nielsen J.L."/>
            <person name="Le V.Q."/>
            <person name="Kozlowski J.A."/>
            <person name="Stein L.Y."/>
            <person name="Lim C.K."/>
            <person name="Pommerening-Roser A."/>
            <person name="Martens-Habbena W."/>
            <person name="Stahl D.A."/>
            <person name="Klotz M.G."/>
        </authorList>
    </citation>
    <scope>NUCLEOTIDE SEQUENCE [LARGE SCALE GENOMIC DNA]</scope>
    <source>
        <strain evidence="1 2">APG3</strain>
    </source>
</reference>
<dbReference type="InterPro" id="IPR036513">
    <property type="entry name" value="STAS_dom_sf"/>
</dbReference>
<gene>
    <name evidence="1" type="ORF">EBAPG3_014120</name>
</gene>
<keyword evidence="2" id="KW-1185">Reference proteome</keyword>
<dbReference type="eggNOG" id="ENOG50334AZ">
    <property type="taxonomic scope" value="Bacteria"/>
</dbReference>
<dbReference type="Gene3D" id="3.40.50.10600">
    <property type="entry name" value="SpoIIaa-like domains"/>
    <property type="match status" value="1"/>
</dbReference>
<dbReference type="OrthoDB" id="9811577at2"/>
<evidence type="ECO:0000313" key="2">
    <source>
        <dbReference type="Proteomes" id="UP000012179"/>
    </source>
</evidence>
<protein>
    <recommendedName>
        <fullName evidence="3">STAS/SEC14 domain-containing protein</fullName>
    </recommendedName>
</protein>